<keyword evidence="2" id="KW-1185">Reference proteome</keyword>
<comment type="caution">
    <text evidence="1">The sequence shown here is derived from an EMBL/GenBank/DDBJ whole genome shotgun (WGS) entry which is preliminary data.</text>
</comment>
<reference evidence="1" key="1">
    <citation type="submission" date="2020-09" db="EMBL/GenBank/DDBJ databases">
        <authorList>
            <person name="Kikuchi T."/>
        </authorList>
    </citation>
    <scope>NUCLEOTIDE SEQUENCE</scope>
    <source>
        <strain evidence="1">SH1</strain>
    </source>
</reference>
<dbReference type="Proteomes" id="UP000783686">
    <property type="component" value="Unassembled WGS sequence"/>
</dbReference>
<sequence length="178" mass="20534">MTYEIPEEAVLKFETTALCCFIQCGVETTKMEMSWKPATLRLYDYDQIMLVDLVYQKVRITHFLFEHDRISVSRKVHRLIYFARNMQDYGLVAVGLRFEDEHTFLKVVGFYKRALQVAGRLNLNFGYICLCDDKIELPEILQDLVQAGPASIFTTAMNELKAKKAAKERSTSSSSNQI</sequence>
<name>A0A811K8P5_9BILA</name>
<dbReference type="EMBL" id="CAJFDH010000002">
    <property type="protein sequence ID" value="CAD5212417.1"/>
    <property type="molecule type" value="Genomic_DNA"/>
</dbReference>
<accession>A0A811K8P5</accession>
<evidence type="ECO:0000313" key="1">
    <source>
        <dbReference type="EMBL" id="CAD5212417.1"/>
    </source>
</evidence>
<dbReference type="EMBL" id="CAJFCW020000002">
    <property type="protein sequence ID" value="CAG9095934.1"/>
    <property type="molecule type" value="Genomic_DNA"/>
</dbReference>
<protein>
    <submittedName>
        <fullName evidence="1">Uncharacterized protein</fullName>
    </submittedName>
</protein>
<dbReference type="Proteomes" id="UP000614601">
    <property type="component" value="Unassembled WGS sequence"/>
</dbReference>
<dbReference type="AlphaFoldDB" id="A0A811K8P5"/>
<gene>
    <name evidence="1" type="ORF">BOKJ2_LOCUS4218</name>
</gene>
<organism evidence="1 2">
    <name type="scientific">Bursaphelenchus okinawaensis</name>
    <dbReference type="NCBI Taxonomy" id="465554"/>
    <lineage>
        <taxon>Eukaryota</taxon>
        <taxon>Metazoa</taxon>
        <taxon>Ecdysozoa</taxon>
        <taxon>Nematoda</taxon>
        <taxon>Chromadorea</taxon>
        <taxon>Rhabditida</taxon>
        <taxon>Tylenchina</taxon>
        <taxon>Tylenchomorpha</taxon>
        <taxon>Aphelenchoidea</taxon>
        <taxon>Aphelenchoididae</taxon>
        <taxon>Bursaphelenchus</taxon>
    </lineage>
</organism>
<evidence type="ECO:0000313" key="2">
    <source>
        <dbReference type="Proteomes" id="UP000614601"/>
    </source>
</evidence>
<proteinExistence type="predicted"/>